<feature type="domain" description="DNA polymerase III beta sliding clamp N-terminal" evidence="10">
    <location>
        <begin position="1"/>
        <end position="118"/>
    </location>
</feature>
<keyword evidence="5 9" id="KW-0548">Nucleotidyltransferase</keyword>
<dbReference type="InterPro" id="IPR046938">
    <property type="entry name" value="DNA_clamp_sf"/>
</dbReference>
<keyword evidence="4 9" id="KW-0808">Transferase</keyword>
<evidence type="ECO:0000256" key="4">
    <source>
        <dbReference type="ARBA" id="ARBA00022679"/>
    </source>
</evidence>
<sequence length="376" mass="43794">MKIRIQRIEFLKRLRIIEKTINENKIKPIISCAYIETRGDNLFFCGTNLETTITTEMQCKEIIEAGKLVFQYQLIEEYLKELKDDTVIFSEIDGNLLIESSDSSSEFSLMNAEDFPKILVNENFSEKIEEFKINSIELAEIFEKIKYAASPSSDNLSINCIRLESEDNRLKFITTDTYRLVYLEKELERIKSKIEVSIPLNTVEALTKLLRSIESTEITFYFINRQIFFKTPDVLIVSRIIDMAFPNYKGILLNNNYNKKLTINAEIFMKILKRITIFVRNNNETKYGATFYFNGKEMQVHGVNEVAKINEELVVNYEGENMKIALNTKFLSDFIQNLNKSKDITLEFVASNSSVKIKENDVEDYLYILMPLALKE</sequence>
<evidence type="ECO:0000259" key="11">
    <source>
        <dbReference type="Pfam" id="PF02767"/>
    </source>
</evidence>
<dbReference type="GO" id="GO:0009360">
    <property type="term" value="C:DNA polymerase III complex"/>
    <property type="evidence" value="ECO:0007669"/>
    <property type="project" value="InterPro"/>
</dbReference>
<feature type="domain" description="DNA polymerase III beta sliding clamp central" evidence="11">
    <location>
        <begin position="133"/>
        <end position="247"/>
    </location>
</feature>
<dbReference type="GO" id="GO:0008408">
    <property type="term" value="F:3'-5' exonuclease activity"/>
    <property type="evidence" value="ECO:0007669"/>
    <property type="project" value="InterPro"/>
</dbReference>
<evidence type="ECO:0000256" key="2">
    <source>
        <dbReference type="ARBA" id="ARBA00010752"/>
    </source>
</evidence>
<dbReference type="GO" id="GO:0003677">
    <property type="term" value="F:DNA binding"/>
    <property type="evidence" value="ECO:0007669"/>
    <property type="project" value="UniProtKB-UniRule"/>
</dbReference>
<evidence type="ECO:0000313" key="13">
    <source>
        <dbReference type="EMBL" id="STO31580.1"/>
    </source>
</evidence>
<dbReference type="InterPro" id="IPR001001">
    <property type="entry name" value="DNA_polIII_beta"/>
</dbReference>
<proteinExistence type="inferred from homology"/>
<dbReference type="Gene3D" id="3.10.150.10">
    <property type="entry name" value="DNA Polymerase III, subunit A, domain 2"/>
    <property type="match status" value="1"/>
</dbReference>
<dbReference type="InterPro" id="IPR022635">
    <property type="entry name" value="DNA_polIII_beta_C"/>
</dbReference>
<keyword evidence="7 9" id="KW-0239">DNA-directed DNA polymerase</keyword>
<dbReference type="GO" id="GO:0003887">
    <property type="term" value="F:DNA-directed DNA polymerase activity"/>
    <property type="evidence" value="ECO:0007669"/>
    <property type="project" value="UniProtKB-UniRule"/>
</dbReference>
<dbReference type="PANTHER" id="PTHR30478:SF0">
    <property type="entry name" value="BETA SLIDING CLAMP"/>
    <property type="match status" value="1"/>
</dbReference>
<dbReference type="RefSeq" id="WP_115270010.1">
    <property type="nucleotide sequence ID" value="NZ_UGGU01000003.1"/>
</dbReference>
<keyword evidence="3 9" id="KW-0963">Cytoplasm</keyword>
<comment type="function">
    <text evidence="9">Confers DNA tethering and processivity to DNA polymerases and other proteins. Acts as a clamp, forming a ring around DNA (a reaction catalyzed by the clamp-loading complex) which diffuses in an ATP-independent manner freely and bidirectionally along dsDNA. Initially characterized for its ability to contact the catalytic subunit of DNA polymerase III (Pol III), a complex, multichain enzyme responsible for most of the replicative synthesis in bacteria; Pol III exhibits 3'-5' exonuclease proofreading activity. The beta chain is required for initiation of replication as well as for processivity of DNA replication.</text>
</comment>
<protein>
    <recommendedName>
        <fullName evidence="9">Beta sliding clamp</fullName>
    </recommendedName>
</protein>
<dbReference type="InterPro" id="IPR022637">
    <property type="entry name" value="DNA_polIII_beta_cen"/>
</dbReference>
<dbReference type="EMBL" id="UGGU01000003">
    <property type="protein sequence ID" value="STO31580.1"/>
    <property type="molecule type" value="Genomic_DNA"/>
</dbReference>
<dbReference type="SUPFAM" id="SSF55979">
    <property type="entry name" value="DNA clamp"/>
    <property type="match status" value="3"/>
</dbReference>
<reference evidence="13 14" key="1">
    <citation type="submission" date="2018-06" db="EMBL/GenBank/DDBJ databases">
        <authorList>
            <consortium name="Pathogen Informatics"/>
            <person name="Doyle S."/>
        </authorList>
    </citation>
    <scope>NUCLEOTIDE SEQUENCE [LARGE SCALE GENOMIC DNA]</scope>
    <source>
        <strain evidence="13 14">NCTC10723</strain>
    </source>
</reference>
<keyword evidence="8" id="KW-0238">DNA-binding</keyword>
<gene>
    <name evidence="13" type="primary">dnaN_2</name>
    <name evidence="13" type="ORF">NCTC10723_01034</name>
</gene>
<dbReference type="Pfam" id="PF02767">
    <property type="entry name" value="DNA_pol3_beta_2"/>
    <property type="match status" value="1"/>
</dbReference>
<evidence type="ECO:0000256" key="1">
    <source>
        <dbReference type="ARBA" id="ARBA00004496"/>
    </source>
</evidence>
<evidence type="ECO:0000259" key="12">
    <source>
        <dbReference type="Pfam" id="PF02768"/>
    </source>
</evidence>
<evidence type="ECO:0000256" key="8">
    <source>
        <dbReference type="ARBA" id="ARBA00023125"/>
    </source>
</evidence>
<keyword evidence="6 9" id="KW-0235">DNA replication</keyword>
<evidence type="ECO:0000256" key="7">
    <source>
        <dbReference type="ARBA" id="ARBA00022932"/>
    </source>
</evidence>
<evidence type="ECO:0000313" key="14">
    <source>
        <dbReference type="Proteomes" id="UP000255328"/>
    </source>
</evidence>
<comment type="subunit">
    <text evidence="9">Forms a ring-shaped head-to-tail homodimer around DNA.</text>
</comment>
<dbReference type="Pfam" id="PF00712">
    <property type="entry name" value="DNA_pol3_beta"/>
    <property type="match status" value="1"/>
</dbReference>
<evidence type="ECO:0000256" key="6">
    <source>
        <dbReference type="ARBA" id="ARBA00022705"/>
    </source>
</evidence>
<keyword evidence="14" id="KW-1185">Reference proteome</keyword>
<organism evidence="13 14">
    <name type="scientific">Fusobacterium necrogenes</name>
    <dbReference type="NCBI Taxonomy" id="858"/>
    <lineage>
        <taxon>Bacteria</taxon>
        <taxon>Fusobacteriati</taxon>
        <taxon>Fusobacteriota</taxon>
        <taxon>Fusobacteriia</taxon>
        <taxon>Fusobacteriales</taxon>
        <taxon>Fusobacteriaceae</taxon>
        <taxon>Fusobacterium</taxon>
    </lineage>
</organism>
<dbReference type="PANTHER" id="PTHR30478">
    <property type="entry name" value="DNA POLYMERASE III SUBUNIT BETA"/>
    <property type="match status" value="1"/>
</dbReference>
<accession>A0A377GX62</accession>
<comment type="similarity">
    <text evidence="2 9">Belongs to the beta sliding clamp family.</text>
</comment>
<dbReference type="Proteomes" id="UP000255328">
    <property type="component" value="Unassembled WGS sequence"/>
</dbReference>
<evidence type="ECO:0000259" key="10">
    <source>
        <dbReference type="Pfam" id="PF00712"/>
    </source>
</evidence>
<feature type="domain" description="DNA polymerase III beta sliding clamp C-terminal" evidence="12">
    <location>
        <begin position="254"/>
        <end position="372"/>
    </location>
</feature>
<evidence type="ECO:0000256" key="3">
    <source>
        <dbReference type="ARBA" id="ARBA00022490"/>
    </source>
</evidence>
<dbReference type="GO" id="GO:0006271">
    <property type="term" value="P:DNA strand elongation involved in DNA replication"/>
    <property type="evidence" value="ECO:0007669"/>
    <property type="project" value="TreeGrafter"/>
</dbReference>
<dbReference type="NCBIfam" id="TIGR00663">
    <property type="entry name" value="dnan"/>
    <property type="match status" value="1"/>
</dbReference>
<dbReference type="CDD" id="cd00140">
    <property type="entry name" value="beta_clamp"/>
    <property type="match status" value="1"/>
</dbReference>
<evidence type="ECO:0000256" key="5">
    <source>
        <dbReference type="ARBA" id="ARBA00022695"/>
    </source>
</evidence>
<dbReference type="AlphaFoldDB" id="A0A377GX62"/>
<dbReference type="Gene3D" id="3.70.10.10">
    <property type="match status" value="1"/>
</dbReference>
<name>A0A377GX62_9FUSO</name>
<dbReference type="GO" id="GO:0005737">
    <property type="term" value="C:cytoplasm"/>
    <property type="evidence" value="ECO:0007669"/>
    <property type="project" value="UniProtKB-SubCell"/>
</dbReference>
<evidence type="ECO:0000256" key="9">
    <source>
        <dbReference type="PIRNR" id="PIRNR000804"/>
    </source>
</evidence>
<dbReference type="SMART" id="SM00480">
    <property type="entry name" value="POL3Bc"/>
    <property type="match status" value="1"/>
</dbReference>
<dbReference type="Pfam" id="PF02768">
    <property type="entry name" value="DNA_pol3_beta_3"/>
    <property type="match status" value="1"/>
</dbReference>
<dbReference type="OrthoDB" id="8421503at2"/>
<dbReference type="PIRSF" id="PIRSF000804">
    <property type="entry name" value="DNA_pol_III_b"/>
    <property type="match status" value="1"/>
</dbReference>
<comment type="subcellular location">
    <subcellularLocation>
        <location evidence="1 9">Cytoplasm</location>
    </subcellularLocation>
</comment>
<dbReference type="InterPro" id="IPR022634">
    <property type="entry name" value="DNA_polIII_beta_N"/>
</dbReference>